<evidence type="ECO:0000313" key="1">
    <source>
        <dbReference type="EMBL" id="OCF27453.1"/>
    </source>
</evidence>
<organism evidence="1">
    <name type="scientific">Kwoniella bestiolae CBS 10118</name>
    <dbReference type="NCBI Taxonomy" id="1296100"/>
    <lineage>
        <taxon>Eukaryota</taxon>
        <taxon>Fungi</taxon>
        <taxon>Dikarya</taxon>
        <taxon>Basidiomycota</taxon>
        <taxon>Agaricomycotina</taxon>
        <taxon>Tremellomycetes</taxon>
        <taxon>Tremellales</taxon>
        <taxon>Cryptococcaceae</taxon>
        <taxon>Kwoniella</taxon>
    </lineage>
</organism>
<accession>A0A1B9G8X4</accession>
<reference evidence="2" key="4">
    <citation type="submission" date="2024-02" db="EMBL/GenBank/DDBJ databases">
        <title>Comparative genomics of Cryptococcus and Kwoniella reveals pathogenesis evolution and contrasting modes of karyotype evolution via chromosome fusion or intercentromeric recombination.</title>
        <authorList>
            <person name="Coelho M.A."/>
            <person name="David-Palma M."/>
            <person name="Shea T."/>
            <person name="Bowers K."/>
            <person name="McGinley-Smith S."/>
            <person name="Mohammad A.W."/>
            <person name="Gnirke A."/>
            <person name="Yurkov A.M."/>
            <person name="Nowrousian M."/>
            <person name="Sun S."/>
            <person name="Cuomo C.A."/>
            <person name="Heitman J."/>
        </authorList>
    </citation>
    <scope>NUCLEOTIDE SEQUENCE</scope>
    <source>
        <strain evidence="2">CBS 10118</strain>
    </source>
</reference>
<evidence type="ECO:0000313" key="2">
    <source>
        <dbReference type="EMBL" id="WVW81599.1"/>
    </source>
</evidence>
<dbReference type="RefSeq" id="XP_019048523.1">
    <property type="nucleotide sequence ID" value="XM_019188961.1"/>
</dbReference>
<dbReference type="GeneID" id="30206694"/>
<dbReference type="OrthoDB" id="10433966at2759"/>
<gene>
    <name evidence="1" type="ORF">I302_02295</name>
    <name evidence="2" type="ORF">I302_103594</name>
</gene>
<dbReference type="KEGG" id="kbi:30206694"/>
<reference evidence="2" key="2">
    <citation type="submission" date="2013-07" db="EMBL/GenBank/DDBJ databases">
        <authorList>
            <consortium name="The Broad Institute Genome Sequencing Platform"/>
            <person name="Cuomo C."/>
            <person name="Litvintseva A."/>
            <person name="Chen Y."/>
            <person name="Heitman J."/>
            <person name="Sun S."/>
            <person name="Springer D."/>
            <person name="Dromer F."/>
            <person name="Young S.K."/>
            <person name="Zeng Q."/>
            <person name="Gargeya S."/>
            <person name="Fitzgerald M."/>
            <person name="Abouelleil A."/>
            <person name="Alvarado L."/>
            <person name="Berlin A.M."/>
            <person name="Chapman S.B."/>
            <person name="Dewar J."/>
            <person name="Goldberg J."/>
            <person name="Griggs A."/>
            <person name="Gujja S."/>
            <person name="Hansen M."/>
            <person name="Howarth C."/>
            <person name="Imamovic A."/>
            <person name="Larimer J."/>
            <person name="McCowan C."/>
            <person name="Murphy C."/>
            <person name="Pearson M."/>
            <person name="Priest M."/>
            <person name="Roberts A."/>
            <person name="Saif S."/>
            <person name="Shea T."/>
            <person name="Sykes S."/>
            <person name="Wortman J."/>
            <person name="Nusbaum C."/>
            <person name="Birren B."/>
        </authorList>
    </citation>
    <scope>NUCLEOTIDE SEQUENCE</scope>
    <source>
        <strain evidence="2">CBS 10118</strain>
    </source>
</reference>
<evidence type="ECO:0000313" key="3">
    <source>
        <dbReference type="Proteomes" id="UP000092730"/>
    </source>
</evidence>
<protein>
    <submittedName>
        <fullName evidence="1">Uncharacterized protein</fullName>
    </submittedName>
</protein>
<reference evidence="1" key="1">
    <citation type="submission" date="2013-07" db="EMBL/GenBank/DDBJ databases">
        <title>The Genome Sequence of Cryptococcus bestiolae CBS10118.</title>
        <authorList>
            <consortium name="The Broad Institute Genome Sequencing Platform"/>
            <person name="Cuomo C."/>
            <person name="Litvintseva A."/>
            <person name="Chen Y."/>
            <person name="Heitman J."/>
            <person name="Sun S."/>
            <person name="Springer D."/>
            <person name="Dromer F."/>
            <person name="Young S.K."/>
            <person name="Zeng Q."/>
            <person name="Gargeya S."/>
            <person name="Fitzgerald M."/>
            <person name="Abouelleil A."/>
            <person name="Alvarado L."/>
            <person name="Berlin A.M."/>
            <person name="Chapman S.B."/>
            <person name="Dewar J."/>
            <person name="Goldberg J."/>
            <person name="Griggs A."/>
            <person name="Gujja S."/>
            <person name="Hansen M."/>
            <person name="Howarth C."/>
            <person name="Imamovic A."/>
            <person name="Larimer J."/>
            <person name="McCowan C."/>
            <person name="Murphy C."/>
            <person name="Pearson M."/>
            <person name="Priest M."/>
            <person name="Roberts A."/>
            <person name="Saif S."/>
            <person name="Shea T."/>
            <person name="Sykes S."/>
            <person name="Wortman J."/>
            <person name="Nusbaum C."/>
            <person name="Birren B."/>
        </authorList>
    </citation>
    <scope>NUCLEOTIDE SEQUENCE [LARGE SCALE GENOMIC DNA]</scope>
    <source>
        <strain evidence="1">CBS 10118</strain>
    </source>
</reference>
<name>A0A1B9G8X4_9TREE</name>
<keyword evidence="3" id="KW-1185">Reference proteome</keyword>
<sequence>MALSNDENIKFNVNFDIEAFSYGNLPLFIRPSLGLTRFAHSQEEYDKISAHLPEVQSIVKELCDSWSQSEETQRLVNDRARWEWAEATEWGSMVLLDKMGLSLAAQTLISETLGPNLTKRIGEITGGMGCNFTFIHCKEARRDRSTSSWVQSVKGCGGDPHLAAKKPYEYLEGEDGGDWTRL</sequence>
<dbReference type="VEuPathDB" id="FungiDB:I302_02295"/>
<dbReference type="EMBL" id="CP144542">
    <property type="protein sequence ID" value="WVW81599.1"/>
    <property type="molecule type" value="Genomic_DNA"/>
</dbReference>
<proteinExistence type="predicted"/>
<dbReference type="EMBL" id="KI894019">
    <property type="protein sequence ID" value="OCF27453.1"/>
    <property type="molecule type" value="Genomic_DNA"/>
</dbReference>
<reference evidence="1" key="3">
    <citation type="submission" date="2014-01" db="EMBL/GenBank/DDBJ databases">
        <title>Evolution of pathogenesis and genome organization in the Tremellales.</title>
        <authorList>
            <person name="Cuomo C."/>
            <person name="Litvintseva A."/>
            <person name="Heitman J."/>
            <person name="Chen Y."/>
            <person name="Sun S."/>
            <person name="Springer D."/>
            <person name="Dromer F."/>
            <person name="Young S."/>
            <person name="Zeng Q."/>
            <person name="Chapman S."/>
            <person name="Gujja S."/>
            <person name="Saif S."/>
            <person name="Birren B."/>
        </authorList>
    </citation>
    <scope>NUCLEOTIDE SEQUENCE</scope>
    <source>
        <strain evidence="1">CBS 10118</strain>
    </source>
</reference>
<dbReference type="Proteomes" id="UP000092730">
    <property type="component" value="Chromosome 2"/>
</dbReference>
<dbReference type="AlphaFoldDB" id="A0A1B9G8X4"/>